<dbReference type="Gene3D" id="3.40.190.10">
    <property type="entry name" value="Periplasmic binding protein-like II"/>
    <property type="match status" value="2"/>
</dbReference>
<accession>A0A0K8NZW3</accession>
<comment type="caution">
    <text evidence="8">The sequence shown here is derived from an EMBL/GenBank/DDBJ whole genome shotgun (WGS) entry which is preliminary data.</text>
</comment>
<dbReference type="EMBL" id="BBYR01000030">
    <property type="protein sequence ID" value="GAP35918.1"/>
    <property type="molecule type" value="Genomic_DNA"/>
</dbReference>
<evidence type="ECO:0000313" key="8">
    <source>
        <dbReference type="EMBL" id="GAP35918.1"/>
    </source>
</evidence>
<dbReference type="InterPro" id="IPR018313">
    <property type="entry name" value="SBP_3_CS"/>
</dbReference>
<feature type="signal peptide" evidence="5">
    <location>
        <begin position="1"/>
        <end position="29"/>
    </location>
</feature>
<keyword evidence="3 5" id="KW-0732">Signal</keyword>
<dbReference type="InterPro" id="IPR001320">
    <property type="entry name" value="Iontro_rcpt_C"/>
</dbReference>
<dbReference type="SUPFAM" id="SSF53850">
    <property type="entry name" value="Periplasmic binding protein-like II"/>
    <property type="match status" value="1"/>
</dbReference>
<dbReference type="InterPro" id="IPR001638">
    <property type="entry name" value="Solute-binding_3/MltF_N"/>
</dbReference>
<gene>
    <name evidence="8" type="ORF">ISF6_1758</name>
</gene>
<dbReference type="PANTHER" id="PTHR35936">
    <property type="entry name" value="MEMBRANE-BOUND LYTIC MUREIN TRANSGLYCOSYLASE F"/>
    <property type="match status" value="1"/>
</dbReference>
<name>A0A0K8NZW3_PISS1</name>
<dbReference type="STRING" id="1547922.ISF6_1758"/>
<evidence type="ECO:0000256" key="3">
    <source>
        <dbReference type="ARBA" id="ARBA00022729"/>
    </source>
</evidence>
<dbReference type="CDD" id="cd13703">
    <property type="entry name" value="PBP2_HisJ_LAO"/>
    <property type="match status" value="1"/>
</dbReference>
<evidence type="ECO:0000256" key="5">
    <source>
        <dbReference type="SAM" id="SignalP"/>
    </source>
</evidence>
<evidence type="ECO:0000259" key="7">
    <source>
        <dbReference type="SMART" id="SM00079"/>
    </source>
</evidence>
<evidence type="ECO:0000256" key="2">
    <source>
        <dbReference type="ARBA" id="ARBA00010333"/>
    </source>
</evidence>
<dbReference type="SMART" id="SM00062">
    <property type="entry name" value="PBPb"/>
    <property type="match status" value="1"/>
</dbReference>
<feature type="chain" id="PRO_5005513545" evidence="5">
    <location>
        <begin position="30"/>
        <end position="264"/>
    </location>
</feature>
<feature type="domain" description="Solute-binding protein family 3/N-terminal" evidence="6">
    <location>
        <begin position="34"/>
        <end position="260"/>
    </location>
</feature>
<dbReference type="GO" id="GO:0030313">
    <property type="term" value="C:cell envelope"/>
    <property type="evidence" value="ECO:0007669"/>
    <property type="project" value="UniProtKB-SubCell"/>
</dbReference>
<comment type="similarity">
    <text evidence="2 4">Belongs to the bacterial solute-binding protein 3 family.</text>
</comment>
<evidence type="ECO:0000313" key="9">
    <source>
        <dbReference type="Proteomes" id="UP000037660"/>
    </source>
</evidence>
<reference evidence="8 9" key="2">
    <citation type="journal article" date="2016" name="Science">
        <title>A bacterium that degrades and assimilates poly(ethylene terephthalate).</title>
        <authorList>
            <person name="Yoshida S."/>
            <person name="Hiraga K."/>
            <person name="Takehana T."/>
            <person name="Taniguchi I."/>
            <person name="Yamaji H."/>
            <person name="Maeda Y."/>
            <person name="Toyohara K."/>
            <person name="Miyamoto K."/>
            <person name="Kimura Y."/>
            <person name="Oda K."/>
        </authorList>
    </citation>
    <scope>NUCLEOTIDE SEQUENCE [LARGE SCALE GENOMIC DNA]</scope>
    <source>
        <strain evidence="9">NBRC 110686 / TISTR 2288 / 201-F6</strain>
    </source>
</reference>
<evidence type="ECO:0000259" key="6">
    <source>
        <dbReference type="SMART" id="SM00062"/>
    </source>
</evidence>
<dbReference type="RefSeq" id="WP_082368210.1">
    <property type="nucleotide sequence ID" value="NZ_BBYR01000030.1"/>
</dbReference>
<dbReference type="SMART" id="SM00079">
    <property type="entry name" value="PBPe"/>
    <property type="match status" value="1"/>
</dbReference>
<dbReference type="OrthoDB" id="368476at2"/>
<comment type="subcellular location">
    <subcellularLocation>
        <location evidence="1">Cell envelope</location>
    </subcellularLocation>
</comment>
<organism evidence="8 9">
    <name type="scientific">Piscinibacter sakaiensis</name>
    <name type="common">Ideonella sakaiensis</name>
    <dbReference type="NCBI Taxonomy" id="1547922"/>
    <lineage>
        <taxon>Bacteria</taxon>
        <taxon>Pseudomonadati</taxon>
        <taxon>Pseudomonadota</taxon>
        <taxon>Betaproteobacteria</taxon>
        <taxon>Burkholderiales</taxon>
        <taxon>Sphaerotilaceae</taxon>
        <taxon>Piscinibacter</taxon>
    </lineage>
</organism>
<dbReference type="GO" id="GO:0015276">
    <property type="term" value="F:ligand-gated monoatomic ion channel activity"/>
    <property type="evidence" value="ECO:0007669"/>
    <property type="project" value="InterPro"/>
</dbReference>
<dbReference type="PANTHER" id="PTHR35936:SF17">
    <property type="entry name" value="ARGININE-BINDING EXTRACELLULAR PROTEIN ARTP"/>
    <property type="match status" value="1"/>
</dbReference>
<proteinExistence type="inferred from homology"/>
<dbReference type="Proteomes" id="UP000037660">
    <property type="component" value="Unassembled WGS sequence"/>
</dbReference>
<evidence type="ECO:0000256" key="4">
    <source>
        <dbReference type="RuleBase" id="RU003744"/>
    </source>
</evidence>
<dbReference type="PROSITE" id="PS01039">
    <property type="entry name" value="SBP_BACTERIAL_3"/>
    <property type="match status" value="1"/>
</dbReference>
<sequence length="264" mass="28484">MFALSLLARRLARSAWPLLLGLAAGLCAAADPKPLRIGIEGAYPPFSSVAPDGTVRGFDIDIADAVCAELRRACTKLTLDFDGMIPALQARKIDLVVASMAISPERLKVVDFSDKYYNTPARFVARRDAGLQPTPQGLAGRTIGVQRGTVHERYAAARFTASRIVRYAKQDEVFLDLAAGRLDGTLCDSVAADQGFLKTPAGRAHAFVGPAFDDPAFFGSGAGIAMRKGDPLREAVNAALRTLRANGSYQRLQARYFDFDIYGR</sequence>
<dbReference type="Pfam" id="PF00497">
    <property type="entry name" value="SBP_bac_3"/>
    <property type="match status" value="1"/>
</dbReference>
<feature type="domain" description="Ionotropic glutamate receptor C-terminal" evidence="7">
    <location>
        <begin position="34"/>
        <end position="259"/>
    </location>
</feature>
<reference evidence="9" key="1">
    <citation type="submission" date="2015-07" db="EMBL/GenBank/DDBJ databases">
        <title>Discovery of a poly(ethylene terephthalate assimilation.</title>
        <authorList>
            <person name="Yoshida S."/>
            <person name="Hiraga K."/>
            <person name="Takehana T."/>
            <person name="Taniguchi I."/>
            <person name="Yamaji H."/>
            <person name="Maeda Y."/>
            <person name="Toyohara K."/>
            <person name="Miyamoto K."/>
            <person name="Kimura Y."/>
            <person name="Oda K."/>
        </authorList>
    </citation>
    <scope>NUCLEOTIDE SEQUENCE [LARGE SCALE GENOMIC DNA]</scope>
    <source>
        <strain evidence="9">NBRC 110686 / TISTR 2288 / 201-F6</strain>
    </source>
</reference>
<keyword evidence="9" id="KW-1185">Reference proteome</keyword>
<protein>
    <submittedName>
        <fullName evidence="8">Arginine/ornithine ABC transporter, periplasmic arginine/ornithine binding protein</fullName>
    </submittedName>
</protein>
<dbReference type="GO" id="GO:0016020">
    <property type="term" value="C:membrane"/>
    <property type="evidence" value="ECO:0007669"/>
    <property type="project" value="InterPro"/>
</dbReference>
<evidence type="ECO:0000256" key="1">
    <source>
        <dbReference type="ARBA" id="ARBA00004196"/>
    </source>
</evidence>
<dbReference type="AlphaFoldDB" id="A0A0K8NZW3"/>